<organism evidence="4 5">
    <name type="scientific">Candidatus Solincola sediminis</name>
    <dbReference type="NCBI Taxonomy" id="1797199"/>
    <lineage>
        <taxon>Bacteria</taxon>
        <taxon>Bacillati</taxon>
        <taxon>Actinomycetota</taxon>
        <taxon>Candidatus Geothermincolia</taxon>
        <taxon>Candidatus Geothermincolales</taxon>
        <taxon>Candidatus Geothermincolaceae</taxon>
        <taxon>Candidatus Solincola</taxon>
    </lineage>
</organism>
<protein>
    <recommendedName>
        <fullName evidence="3">Response regulatory domain-containing protein</fullName>
    </recommendedName>
</protein>
<dbReference type="Pfam" id="PF00072">
    <property type="entry name" value="Response_reg"/>
    <property type="match status" value="1"/>
</dbReference>
<dbReference type="InterPro" id="IPR001789">
    <property type="entry name" value="Sig_transdc_resp-reg_receiver"/>
</dbReference>
<dbReference type="PANTHER" id="PTHR44591:SF3">
    <property type="entry name" value="RESPONSE REGULATORY DOMAIN-CONTAINING PROTEIN"/>
    <property type="match status" value="1"/>
</dbReference>
<keyword evidence="1 2" id="KW-0597">Phosphoprotein</keyword>
<dbReference type="AlphaFoldDB" id="A0A1F2WKC2"/>
<evidence type="ECO:0000313" key="5">
    <source>
        <dbReference type="Proteomes" id="UP000177876"/>
    </source>
</evidence>
<accession>A0A1F2WKC2</accession>
<feature type="modified residue" description="4-aspartylphosphate" evidence="2">
    <location>
        <position position="53"/>
    </location>
</feature>
<evidence type="ECO:0000259" key="3">
    <source>
        <dbReference type="PROSITE" id="PS50110"/>
    </source>
</evidence>
<dbReference type="PANTHER" id="PTHR44591">
    <property type="entry name" value="STRESS RESPONSE REGULATOR PROTEIN 1"/>
    <property type="match status" value="1"/>
</dbReference>
<evidence type="ECO:0000256" key="1">
    <source>
        <dbReference type="ARBA" id="ARBA00022553"/>
    </source>
</evidence>
<proteinExistence type="predicted"/>
<dbReference type="Proteomes" id="UP000177876">
    <property type="component" value="Unassembled WGS sequence"/>
</dbReference>
<dbReference type="Gene3D" id="3.40.50.2300">
    <property type="match status" value="1"/>
</dbReference>
<gene>
    <name evidence="4" type="ORF">A2Y75_07535</name>
</gene>
<dbReference type="EMBL" id="MELK01000035">
    <property type="protein sequence ID" value="OFW57274.1"/>
    <property type="molecule type" value="Genomic_DNA"/>
</dbReference>
<dbReference type="InterPro" id="IPR050595">
    <property type="entry name" value="Bact_response_regulator"/>
</dbReference>
<dbReference type="SUPFAM" id="SSF52172">
    <property type="entry name" value="CheY-like"/>
    <property type="match status" value="1"/>
</dbReference>
<sequence>MSSKIMIIDDNPVIVELLQRKLGREGYEVLGCVESEHALERCLEKKPDLVILDILMPGMSGWEVMKELKSNEGTASIPIIISTVKNRPEDMNRGRDLEAADYIAKPYVFSDLLDMVDRILTAGGDQPE</sequence>
<dbReference type="GO" id="GO:0000160">
    <property type="term" value="P:phosphorelay signal transduction system"/>
    <property type="evidence" value="ECO:0007669"/>
    <property type="project" value="InterPro"/>
</dbReference>
<evidence type="ECO:0000256" key="2">
    <source>
        <dbReference type="PROSITE-ProRule" id="PRU00169"/>
    </source>
</evidence>
<dbReference type="STRING" id="1797197.A2Y75_07535"/>
<comment type="caution">
    <text evidence="4">The sequence shown here is derived from an EMBL/GenBank/DDBJ whole genome shotgun (WGS) entry which is preliminary data.</text>
</comment>
<reference evidence="4 5" key="1">
    <citation type="journal article" date="2016" name="Nat. Commun.">
        <title>Thousands of microbial genomes shed light on interconnected biogeochemical processes in an aquifer system.</title>
        <authorList>
            <person name="Anantharaman K."/>
            <person name="Brown C.T."/>
            <person name="Hug L.A."/>
            <person name="Sharon I."/>
            <person name="Castelle C.J."/>
            <person name="Probst A.J."/>
            <person name="Thomas B.C."/>
            <person name="Singh A."/>
            <person name="Wilkins M.J."/>
            <person name="Karaoz U."/>
            <person name="Brodie E.L."/>
            <person name="Williams K.H."/>
            <person name="Hubbard S.S."/>
            <person name="Banfield J.F."/>
        </authorList>
    </citation>
    <scope>NUCLEOTIDE SEQUENCE [LARGE SCALE GENOMIC DNA]</scope>
</reference>
<dbReference type="InterPro" id="IPR011006">
    <property type="entry name" value="CheY-like_superfamily"/>
</dbReference>
<feature type="domain" description="Response regulatory" evidence="3">
    <location>
        <begin position="4"/>
        <end position="120"/>
    </location>
</feature>
<dbReference type="PROSITE" id="PS50110">
    <property type="entry name" value="RESPONSE_REGULATORY"/>
    <property type="match status" value="1"/>
</dbReference>
<name>A0A1F2WKC2_9ACTN</name>
<dbReference type="SMART" id="SM00448">
    <property type="entry name" value="REC"/>
    <property type="match status" value="1"/>
</dbReference>
<evidence type="ECO:0000313" key="4">
    <source>
        <dbReference type="EMBL" id="OFW57274.1"/>
    </source>
</evidence>